<sequence length="448" mass="48602">MGGFNKCKKKFAALFLCFVVVLGIVGCGPKKAQTDTPSAAGEKEGKTNNTQPAKEEKVSLDVWHLWTIENDGNAVSFNRALEQYQAEHPNVTINIDATENEAYKTKIKTAISANEAPDVFFTWGAGFAKPFVDAGQVAKITDYLDEAALKNLQMASANNFMYDGALYGLPYSSWVGVLYCNEEMFNEAGVKIPETYDELMTAIEVFNGKGIVPITVGAKDAWNAMFFQNIASIRTAGTELSTQALMKEASYDQQAFADGAQMVLDLVEADAFDPSCLAFSYDEAKIALLNGECPMMYQGSWLAAEIQNEEISLVKDKVVAVNFPALEGSAYNNQFLGGAIEGLVVSEKCEHKKVAAEFVAYITEAMAKESFLQGSGIPVWDIDAGDASVDPLVQQIVDLAYGSDGYVVAWDTFLSGADVTTHLSLVQDLFAQAKTADEFVKGMQALNE</sequence>
<dbReference type="SUPFAM" id="SSF53850">
    <property type="entry name" value="Periplasmic binding protein-like II"/>
    <property type="match status" value="1"/>
</dbReference>
<organism evidence="6 7">
    <name type="scientific">Vallitalea pronyensis</name>
    <dbReference type="NCBI Taxonomy" id="1348613"/>
    <lineage>
        <taxon>Bacteria</taxon>
        <taxon>Bacillati</taxon>
        <taxon>Bacillota</taxon>
        <taxon>Clostridia</taxon>
        <taxon>Lachnospirales</taxon>
        <taxon>Vallitaleaceae</taxon>
        <taxon>Vallitalea</taxon>
    </lineage>
</organism>
<comment type="similarity">
    <text evidence="1">Belongs to the bacterial solute-binding protein 1 family.</text>
</comment>
<dbReference type="PANTHER" id="PTHR30061:SF50">
    <property type="entry name" value="MALTOSE_MALTODEXTRIN-BINDING PERIPLASMIC PROTEIN"/>
    <property type="match status" value="1"/>
</dbReference>
<keyword evidence="7" id="KW-1185">Reference proteome</keyword>
<dbReference type="EMBL" id="CP058649">
    <property type="protein sequence ID" value="QUI25384.1"/>
    <property type="molecule type" value="Genomic_DNA"/>
</dbReference>
<evidence type="ECO:0000256" key="5">
    <source>
        <dbReference type="SAM" id="SignalP"/>
    </source>
</evidence>
<dbReference type="AlphaFoldDB" id="A0A8J8MPT5"/>
<accession>A0A8J8MPT5</accession>
<evidence type="ECO:0000256" key="4">
    <source>
        <dbReference type="SAM" id="MobiDB-lite"/>
    </source>
</evidence>
<name>A0A8J8MPT5_9FIRM</name>
<feature type="signal peptide" evidence="5">
    <location>
        <begin position="1"/>
        <end position="32"/>
    </location>
</feature>
<dbReference type="KEGG" id="vpy:HZI73_25155"/>
<evidence type="ECO:0000256" key="2">
    <source>
        <dbReference type="ARBA" id="ARBA00022448"/>
    </source>
</evidence>
<dbReference type="GO" id="GO:0015768">
    <property type="term" value="P:maltose transport"/>
    <property type="evidence" value="ECO:0007669"/>
    <property type="project" value="TreeGrafter"/>
</dbReference>
<evidence type="ECO:0000313" key="6">
    <source>
        <dbReference type="EMBL" id="QUI25384.1"/>
    </source>
</evidence>
<dbReference type="GO" id="GO:0055052">
    <property type="term" value="C:ATP-binding cassette (ABC) transporter complex, substrate-binding subunit-containing"/>
    <property type="evidence" value="ECO:0007669"/>
    <property type="project" value="TreeGrafter"/>
</dbReference>
<dbReference type="Pfam" id="PF01547">
    <property type="entry name" value="SBP_bac_1"/>
    <property type="match status" value="1"/>
</dbReference>
<evidence type="ECO:0000256" key="3">
    <source>
        <dbReference type="ARBA" id="ARBA00022729"/>
    </source>
</evidence>
<keyword evidence="3 5" id="KW-0732">Signal</keyword>
<dbReference type="GO" id="GO:0042956">
    <property type="term" value="P:maltodextrin transmembrane transport"/>
    <property type="evidence" value="ECO:0007669"/>
    <property type="project" value="TreeGrafter"/>
</dbReference>
<proteinExistence type="inferred from homology"/>
<dbReference type="InterPro" id="IPR006059">
    <property type="entry name" value="SBP"/>
</dbReference>
<dbReference type="Proteomes" id="UP000683246">
    <property type="component" value="Chromosome"/>
</dbReference>
<dbReference type="RefSeq" id="WP_212696088.1">
    <property type="nucleotide sequence ID" value="NZ_CP058649.1"/>
</dbReference>
<dbReference type="GO" id="GO:1901982">
    <property type="term" value="F:maltose binding"/>
    <property type="evidence" value="ECO:0007669"/>
    <property type="project" value="TreeGrafter"/>
</dbReference>
<feature type="chain" id="PRO_5035274656" evidence="5">
    <location>
        <begin position="33"/>
        <end position="448"/>
    </location>
</feature>
<feature type="region of interest" description="Disordered" evidence="4">
    <location>
        <begin position="33"/>
        <end position="55"/>
    </location>
</feature>
<reference evidence="6" key="1">
    <citation type="submission" date="2020-07" db="EMBL/GenBank/DDBJ databases">
        <title>Vallitalea pronyensis genome.</title>
        <authorList>
            <person name="Postec A."/>
        </authorList>
    </citation>
    <scope>NUCLEOTIDE SEQUENCE</scope>
    <source>
        <strain evidence="6">FatNI3</strain>
    </source>
</reference>
<dbReference type="PANTHER" id="PTHR30061">
    <property type="entry name" value="MALTOSE-BINDING PERIPLASMIC PROTEIN"/>
    <property type="match status" value="1"/>
</dbReference>
<dbReference type="Gene3D" id="3.40.190.10">
    <property type="entry name" value="Periplasmic binding protein-like II"/>
    <property type="match status" value="2"/>
</dbReference>
<evidence type="ECO:0000313" key="7">
    <source>
        <dbReference type="Proteomes" id="UP000683246"/>
    </source>
</evidence>
<evidence type="ECO:0000256" key="1">
    <source>
        <dbReference type="ARBA" id="ARBA00008520"/>
    </source>
</evidence>
<dbReference type="PROSITE" id="PS51257">
    <property type="entry name" value="PROKAR_LIPOPROTEIN"/>
    <property type="match status" value="1"/>
</dbReference>
<keyword evidence="2" id="KW-0813">Transport</keyword>
<protein>
    <submittedName>
        <fullName evidence="6">Extracellular solute-binding protein</fullName>
    </submittedName>
</protein>
<gene>
    <name evidence="6" type="ORF">HZI73_25155</name>
</gene>